<evidence type="ECO:0000313" key="3">
    <source>
        <dbReference type="RefSeq" id="XP_026192453.1"/>
    </source>
</evidence>
<organism evidence="2 3">
    <name type="scientific">Cyclospora cayetanensis</name>
    <dbReference type="NCBI Taxonomy" id="88456"/>
    <lineage>
        <taxon>Eukaryota</taxon>
        <taxon>Sar</taxon>
        <taxon>Alveolata</taxon>
        <taxon>Apicomplexa</taxon>
        <taxon>Conoidasida</taxon>
        <taxon>Coccidia</taxon>
        <taxon>Eucoccidiorida</taxon>
        <taxon>Eimeriorina</taxon>
        <taxon>Eimeriidae</taxon>
        <taxon>Cyclospora</taxon>
    </lineage>
</organism>
<dbReference type="AlphaFoldDB" id="A0A6P6RX39"/>
<dbReference type="PANTHER" id="PTHR37563">
    <property type="entry name" value="PHYTANOYL-COA DIOXYGENASE FAMILY PROTEIN (AFU_ORTHOLOGUE AFUA_2G03330)"/>
    <property type="match status" value="1"/>
</dbReference>
<proteinExistence type="predicted"/>
<dbReference type="Gene3D" id="2.60.120.620">
    <property type="entry name" value="q2cbj1_9rhob like domain"/>
    <property type="match status" value="1"/>
</dbReference>
<keyword evidence="2" id="KW-1185">Reference proteome</keyword>
<dbReference type="OrthoDB" id="347251at2759"/>
<dbReference type="SUPFAM" id="SSF51197">
    <property type="entry name" value="Clavaminate synthase-like"/>
    <property type="match status" value="1"/>
</dbReference>
<evidence type="ECO:0000313" key="2">
    <source>
        <dbReference type="Proteomes" id="UP000515125"/>
    </source>
</evidence>
<dbReference type="Pfam" id="PF05721">
    <property type="entry name" value="PhyH"/>
    <property type="match status" value="1"/>
</dbReference>
<dbReference type="Proteomes" id="UP000515125">
    <property type="component" value="Unplaced"/>
</dbReference>
<dbReference type="InterPro" id="IPR051961">
    <property type="entry name" value="Fungal_Metabolite_Diox"/>
</dbReference>
<gene>
    <name evidence="3" type="primary">LOC34618145</name>
</gene>
<feature type="compositionally biased region" description="Low complexity" evidence="1">
    <location>
        <begin position="330"/>
        <end position="345"/>
    </location>
</feature>
<dbReference type="GeneID" id="34618145"/>
<reference evidence="3" key="1">
    <citation type="submission" date="2025-08" db="UniProtKB">
        <authorList>
            <consortium name="RefSeq"/>
        </authorList>
    </citation>
    <scope>IDENTIFICATION</scope>
</reference>
<dbReference type="PANTHER" id="PTHR37563:SF2">
    <property type="entry name" value="PHYTANOYL-COA DIOXYGENASE FAMILY PROTEIN (AFU_ORTHOLOGUE AFUA_2G03330)"/>
    <property type="match status" value="1"/>
</dbReference>
<sequence>MAQELPAPSSYRVGSPGVGGPNIRETCPSQRRLAGGTQHVPESLAAQRPAVSSMRPRAVRRALQCLAGTATTVVAGGKSSAALLLLHRYKQRHCPSAMGPQGIPEIYGKPYEPLSEQAVSNNAELCRQRHRKRLLALGLPAAAAQAGADAAAAATAAEIPSSSWAEELAVANPSLGTPDELINCVKGGSPIELHIHLKNLFCAKLKAALLCDLATRQLQQETHAHRHGPLSDADMPLLLQEIERTFTDVFSNPEIRAAASGCDFVRPTHELIQALREIRSSTKGSTDSSECSMLPLLFTESGRDALAKFITAVDKQVLKSLCSSWVSSGSLQGLGSDKQSQQQESSSRRVRQLSALNTGKNAGTPMALASYADVAEQCKAKPRATSALELPLFLRASDVKAAKDAISKQGFIVLKNALTPKQLQELQQATFSATATAAEGGMKMKEVDPNVYCTRPTYGRLHCLLRGSLVENSIVDAQRLLMPLVHSYLPSGAHLEAGGAKKKNKLFVSEMQTVNADALALAQPWHRDNSHRGITVVIPLVHVHSSNGPTELLPGSHTLSGEDGKDSWVHWMCSLPAFFRNVLAGGTTVKAVLEPGDLLVYDSRLLHRGQANETWHPRPSLVLRYDYEDTPPPGIYKSEGFDPANRLL</sequence>
<evidence type="ECO:0000256" key="1">
    <source>
        <dbReference type="SAM" id="MobiDB-lite"/>
    </source>
</evidence>
<dbReference type="RefSeq" id="XP_026192453.1">
    <property type="nucleotide sequence ID" value="XM_026336668.1"/>
</dbReference>
<feature type="region of interest" description="Disordered" evidence="1">
    <location>
        <begin position="330"/>
        <end position="361"/>
    </location>
</feature>
<feature type="region of interest" description="Disordered" evidence="1">
    <location>
        <begin position="1"/>
        <end position="25"/>
    </location>
</feature>
<dbReference type="InterPro" id="IPR008775">
    <property type="entry name" value="Phytyl_CoA_dOase-like"/>
</dbReference>
<name>A0A6P6RX39_9EIME</name>
<accession>A0A6P6RX39</accession>
<protein>
    <submittedName>
        <fullName evidence="3">Uncharacterized protein LOC34618145</fullName>
    </submittedName>
</protein>